<dbReference type="Proteomes" id="UP000016930">
    <property type="component" value="Unassembled WGS sequence"/>
</dbReference>
<feature type="domain" description="UspA" evidence="2">
    <location>
        <begin position="137"/>
        <end position="274"/>
    </location>
</feature>
<reference evidence="3 4" key="1">
    <citation type="journal article" date="2012" name="Proc. Natl. Acad. Sci. U.S.A.">
        <title>Comparative genomics of Ceriporiopsis subvermispora and Phanerochaete chrysosporium provide insight into selective ligninolysis.</title>
        <authorList>
            <person name="Fernandez-Fueyo E."/>
            <person name="Ruiz-Duenas F.J."/>
            <person name="Ferreira P."/>
            <person name="Floudas D."/>
            <person name="Hibbett D.S."/>
            <person name="Canessa P."/>
            <person name="Larrondo L.F."/>
            <person name="James T.Y."/>
            <person name="Seelenfreund D."/>
            <person name="Lobos S."/>
            <person name="Polanco R."/>
            <person name="Tello M."/>
            <person name="Honda Y."/>
            <person name="Watanabe T."/>
            <person name="Watanabe T."/>
            <person name="Ryu J.S."/>
            <person name="Kubicek C.P."/>
            <person name="Schmoll M."/>
            <person name="Gaskell J."/>
            <person name="Hammel K.E."/>
            <person name="St John F.J."/>
            <person name="Vanden Wymelenberg A."/>
            <person name="Sabat G."/>
            <person name="Splinter BonDurant S."/>
            <person name="Syed K."/>
            <person name="Yadav J.S."/>
            <person name="Doddapaneni H."/>
            <person name="Subramanian V."/>
            <person name="Lavin J.L."/>
            <person name="Oguiza J.A."/>
            <person name="Perez G."/>
            <person name="Pisabarro A.G."/>
            <person name="Ramirez L."/>
            <person name="Santoyo F."/>
            <person name="Master E."/>
            <person name="Coutinho P.M."/>
            <person name="Henrissat B."/>
            <person name="Lombard V."/>
            <person name="Magnuson J.K."/>
            <person name="Kuees U."/>
            <person name="Hori C."/>
            <person name="Igarashi K."/>
            <person name="Samejima M."/>
            <person name="Held B.W."/>
            <person name="Barry K.W."/>
            <person name="LaButti K.M."/>
            <person name="Lapidus A."/>
            <person name="Lindquist E.A."/>
            <person name="Lucas S.M."/>
            <person name="Riley R."/>
            <person name="Salamov A.A."/>
            <person name="Hoffmeister D."/>
            <person name="Schwenk D."/>
            <person name="Hadar Y."/>
            <person name="Yarden O."/>
            <person name="de Vries R.P."/>
            <person name="Wiebenga A."/>
            <person name="Stenlid J."/>
            <person name="Eastwood D."/>
            <person name="Grigoriev I.V."/>
            <person name="Berka R.M."/>
            <person name="Blanchette R.A."/>
            <person name="Kersten P."/>
            <person name="Martinez A.T."/>
            <person name="Vicuna R."/>
            <person name="Cullen D."/>
        </authorList>
    </citation>
    <scope>NUCLEOTIDE SEQUENCE [LARGE SCALE GENOMIC DNA]</scope>
    <source>
        <strain evidence="3 4">B</strain>
    </source>
</reference>
<evidence type="ECO:0000313" key="3">
    <source>
        <dbReference type="EMBL" id="EMD36935.1"/>
    </source>
</evidence>
<dbReference type="AlphaFoldDB" id="M2QXT6"/>
<evidence type="ECO:0000256" key="1">
    <source>
        <dbReference type="SAM" id="MobiDB-lite"/>
    </source>
</evidence>
<dbReference type="PANTHER" id="PTHR47815">
    <property type="entry name" value="UNIVERSAL STRESS PROTEIN A FAMILY PROTEIN C25B2.10"/>
    <property type="match status" value="1"/>
</dbReference>
<proteinExistence type="predicted"/>
<dbReference type="InterPro" id="IPR006016">
    <property type="entry name" value="UspA"/>
</dbReference>
<protein>
    <recommendedName>
        <fullName evidence="2">UspA domain-containing protein</fullName>
    </recommendedName>
</protein>
<feature type="region of interest" description="Disordered" evidence="1">
    <location>
        <begin position="1"/>
        <end position="60"/>
    </location>
</feature>
<gene>
    <name evidence="3" type="ORF">CERSUDRAFT_114845</name>
</gene>
<feature type="region of interest" description="Disordered" evidence="1">
    <location>
        <begin position="285"/>
        <end position="319"/>
    </location>
</feature>
<feature type="compositionally biased region" description="Polar residues" evidence="1">
    <location>
        <begin position="26"/>
        <end position="36"/>
    </location>
</feature>
<dbReference type="CDD" id="cd23659">
    <property type="entry name" value="USP_At3g01520-like"/>
    <property type="match status" value="1"/>
</dbReference>
<organism evidence="3 4">
    <name type="scientific">Ceriporiopsis subvermispora (strain B)</name>
    <name type="common">White-rot fungus</name>
    <name type="synonym">Gelatoporia subvermispora</name>
    <dbReference type="NCBI Taxonomy" id="914234"/>
    <lineage>
        <taxon>Eukaryota</taxon>
        <taxon>Fungi</taxon>
        <taxon>Dikarya</taxon>
        <taxon>Basidiomycota</taxon>
        <taxon>Agaricomycotina</taxon>
        <taxon>Agaricomycetes</taxon>
        <taxon>Polyporales</taxon>
        <taxon>Gelatoporiaceae</taxon>
        <taxon>Gelatoporia</taxon>
    </lineage>
</organism>
<accession>M2QXT6</accession>
<sequence length="319" mass="34820">MSSPDHPHYIPLPPGPLRSAMKHSSRPNTPLVSSPSLPAVNLPSSPILTPASPPSTSPSVFASHNASSEYAAGLSASPHPVYAQSAMSSPASPFIAAQGYTPHVSFDTLENPQASMFSYTLHVQSDGYTRNRNTRVFLCASSPDESGQQALDWALESLVQDGDELIVFRGVEEMEKESDAYREDARDIMRIIQEKSVEYDPERKLSIIVEYIAGKVTQTIDRLISLYRPDSVVVGTRGQRSVMQAWGAAFGAPGMGSVSKYCLSHSPVPIIVVRPESKVRKMIAKRRADPKRGKHFDELTKGRPHSSSLSVPMMATMTR</sequence>
<dbReference type="Pfam" id="PF00582">
    <property type="entry name" value="Usp"/>
    <property type="match status" value="1"/>
</dbReference>
<dbReference type="EMBL" id="KB445797">
    <property type="protein sequence ID" value="EMD36935.1"/>
    <property type="molecule type" value="Genomic_DNA"/>
</dbReference>
<dbReference type="HOGENOM" id="CLU_060788_0_0_1"/>
<dbReference type="PANTHER" id="PTHR47815:SF1">
    <property type="entry name" value="UNIVERSAL STRESS PROTEIN A FAMILY PROTEIN C25B2.10"/>
    <property type="match status" value="1"/>
</dbReference>
<feature type="compositionally biased region" description="Basic and acidic residues" evidence="1">
    <location>
        <begin position="286"/>
        <end position="301"/>
    </location>
</feature>
<name>M2QXT6_CERS8</name>
<dbReference type="InterPro" id="IPR014729">
    <property type="entry name" value="Rossmann-like_a/b/a_fold"/>
</dbReference>
<dbReference type="STRING" id="914234.M2QXT6"/>
<dbReference type="Gene3D" id="3.40.50.620">
    <property type="entry name" value="HUPs"/>
    <property type="match status" value="1"/>
</dbReference>
<evidence type="ECO:0000259" key="2">
    <source>
        <dbReference type="Pfam" id="PF00582"/>
    </source>
</evidence>
<evidence type="ECO:0000313" key="4">
    <source>
        <dbReference type="Proteomes" id="UP000016930"/>
    </source>
</evidence>
<dbReference type="OrthoDB" id="843225at2759"/>
<keyword evidence="4" id="KW-1185">Reference proteome</keyword>
<dbReference type="SUPFAM" id="SSF52402">
    <property type="entry name" value="Adenine nucleotide alpha hydrolases-like"/>
    <property type="match status" value="1"/>
</dbReference>